<sequence length="194" mass="21906">MNKIIFLIVGLCLSYGVKAHNPLSAKFYLEKQDSQGLLSIYLSQDGVDAALLKAYGEKEFENYTVGQYKSLIVRYIKENFKLNINGKEIILLDGGIKLGKHQTDLKFITTEVPSKIHTLKVQIEAFSENEDHQSLFVYKIGESNGKAILSNRNDFTDHFTKTVETSGMPQSVAITIGTVLILLFILFTERRRLV</sequence>
<evidence type="ECO:0000313" key="3">
    <source>
        <dbReference type="Proteomes" id="UP000585050"/>
    </source>
</evidence>
<name>A0A7X8SNY2_9BACT</name>
<evidence type="ECO:0000256" key="1">
    <source>
        <dbReference type="SAM" id="Phobius"/>
    </source>
</evidence>
<evidence type="ECO:0000313" key="2">
    <source>
        <dbReference type="EMBL" id="NLR93684.1"/>
    </source>
</evidence>
<reference evidence="2 3" key="1">
    <citation type="submission" date="2020-04" db="EMBL/GenBank/DDBJ databases">
        <title>Flammeovirga sp. SR4, a novel species isolated from seawater.</title>
        <authorList>
            <person name="Wang X."/>
        </authorList>
    </citation>
    <scope>NUCLEOTIDE SEQUENCE [LARGE SCALE GENOMIC DNA]</scope>
    <source>
        <strain evidence="2 3">SR4</strain>
    </source>
</reference>
<feature type="transmembrane region" description="Helical" evidence="1">
    <location>
        <begin position="168"/>
        <end position="187"/>
    </location>
</feature>
<dbReference type="Proteomes" id="UP000585050">
    <property type="component" value="Unassembled WGS sequence"/>
</dbReference>
<keyword evidence="1" id="KW-0812">Transmembrane</keyword>
<comment type="caution">
    <text evidence="2">The sequence shown here is derived from an EMBL/GenBank/DDBJ whole genome shotgun (WGS) entry which is preliminary data.</text>
</comment>
<organism evidence="2 3">
    <name type="scientific">Flammeovirga agarivorans</name>
    <dbReference type="NCBI Taxonomy" id="2726742"/>
    <lineage>
        <taxon>Bacteria</taxon>
        <taxon>Pseudomonadati</taxon>
        <taxon>Bacteroidota</taxon>
        <taxon>Cytophagia</taxon>
        <taxon>Cytophagales</taxon>
        <taxon>Flammeovirgaceae</taxon>
        <taxon>Flammeovirga</taxon>
    </lineage>
</organism>
<dbReference type="RefSeq" id="WP_168884394.1">
    <property type="nucleotide sequence ID" value="NZ_JABAIL010000007.1"/>
</dbReference>
<keyword evidence="3" id="KW-1185">Reference proteome</keyword>
<dbReference type="AlphaFoldDB" id="A0A7X8SNY2"/>
<proteinExistence type="predicted"/>
<keyword evidence="1" id="KW-0472">Membrane</keyword>
<gene>
    <name evidence="2" type="ORF">HGP29_20965</name>
</gene>
<keyword evidence="1" id="KW-1133">Transmembrane helix</keyword>
<accession>A0A7X8SNY2</accession>
<protein>
    <submittedName>
        <fullName evidence="2">Uncharacterized protein</fullName>
    </submittedName>
</protein>
<dbReference type="EMBL" id="JABAIL010000007">
    <property type="protein sequence ID" value="NLR93684.1"/>
    <property type="molecule type" value="Genomic_DNA"/>
</dbReference>